<evidence type="ECO:0000259" key="1">
    <source>
        <dbReference type="Pfam" id="PF02579"/>
    </source>
</evidence>
<dbReference type="Proteomes" id="UP000783588">
    <property type="component" value="Unassembled WGS sequence"/>
</dbReference>
<keyword evidence="3" id="KW-1185">Reference proteome</keyword>
<name>A0ABS6ES21_9FIRM</name>
<dbReference type="EMBL" id="JAHLQI010000002">
    <property type="protein sequence ID" value="MBU5489911.1"/>
    <property type="molecule type" value="Genomic_DNA"/>
</dbReference>
<protein>
    <submittedName>
        <fullName evidence="2">NifB/NifX family molybdenum-iron cluster-binding protein</fullName>
    </submittedName>
</protein>
<gene>
    <name evidence="2" type="ORF">KQI75_04635</name>
</gene>
<evidence type="ECO:0000313" key="3">
    <source>
        <dbReference type="Proteomes" id="UP000783588"/>
    </source>
</evidence>
<dbReference type="Pfam" id="PF02579">
    <property type="entry name" value="Nitro_FeMo-Co"/>
    <property type="match status" value="1"/>
</dbReference>
<dbReference type="RefSeq" id="WP_216469566.1">
    <property type="nucleotide sequence ID" value="NZ_JAHLQI010000002.1"/>
</dbReference>
<accession>A0ABS6ES21</accession>
<feature type="domain" description="Dinitrogenase iron-molybdenum cofactor biosynthesis" evidence="1">
    <location>
        <begin position="9"/>
        <end position="86"/>
    </location>
</feature>
<evidence type="ECO:0000313" key="2">
    <source>
        <dbReference type="EMBL" id="MBU5489911.1"/>
    </source>
</evidence>
<reference evidence="2 3" key="1">
    <citation type="submission" date="2021-06" db="EMBL/GenBank/DDBJ databases">
        <authorList>
            <person name="Sun Q."/>
            <person name="Li D."/>
        </authorList>
    </citation>
    <scope>NUCLEOTIDE SEQUENCE [LARGE SCALE GENOMIC DNA]</scope>
    <source>
        <strain evidence="2 3">MSJd-7</strain>
    </source>
</reference>
<comment type="caution">
    <text evidence="2">The sequence shown here is derived from an EMBL/GenBank/DDBJ whole genome shotgun (WGS) entry which is preliminary data.</text>
</comment>
<organism evidence="2 3">
    <name type="scientific">Butyricicoccus intestinisimiae</name>
    <dbReference type="NCBI Taxonomy" id="2841509"/>
    <lineage>
        <taxon>Bacteria</taxon>
        <taxon>Bacillati</taxon>
        <taxon>Bacillota</taxon>
        <taxon>Clostridia</taxon>
        <taxon>Eubacteriales</taxon>
        <taxon>Butyricicoccaceae</taxon>
        <taxon>Butyricicoccus</taxon>
    </lineage>
</organism>
<proteinExistence type="predicted"/>
<dbReference type="InterPro" id="IPR003731">
    <property type="entry name" value="Di-Nase_FeMo-co_biosynth"/>
</dbReference>
<sequence>MKIAAAYDNGTVCQDFAQTKQFKLYTIEDDHISQMEIVDVAGDPAQCLKQHGAGLLVCGKLDMMQQMALIQAGIAPFPGAYGEADMQVGALFVRMLESEKQEKQQQDACPTPEEGGCASCAHRDACQEYGK</sequence>